<evidence type="ECO:0000313" key="2">
    <source>
        <dbReference type="Proteomes" id="UP000694853"/>
    </source>
</evidence>
<sequence>MMELISGLPEDVARDCLIRVSYQQLPTVASVCKGWKTEIQMPEFHGQRRSTGHAQKLLVMVQARVDPEKSESGSTKRLTNPAYRLSVLEPVTGNWSELPPLPEFSSGLPMFCQVVGVGYDLVVMGGLDPNSWKSSNSVFVYNFLSAKWRRGSDMPGGPRTFFACASDSDRTVFVAGGHDDEKNALRSALAYDVAVDRWISLPDMAAERDECKAVFRRGRLVVVGGYRTDMQGRFERSAEAFDVATWNWGQVEEGFLDSATCPRTLVDGGDGKETVYMCIGGDLMAMRGDTWQKIAAVPGEIRNVAYVGSFDGTLLLIGSSGYGEVHMGVMFNVKSCNWSKLESPGGFRGHVQTGCVLEI</sequence>
<dbReference type="Proteomes" id="UP000694853">
    <property type="component" value="Unplaced"/>
</dbReference>
<dbReference type="GO" id="GO:0080037">
    <property type="term" value="P:negative regulation of cytokinin-activated signaling pathway"/>
    <property type="evidence" value="ECO:0007669"/>
    <property type="project" value="InterPro"/>
</dbReference>
<evidence type="ECO:0000259" key="1">
    <source>
        <dbReference type="Pfam" id="PF00646"/>
    </source>
</evidence>
<accession>A0A8B8KLK6</accession>
<dbReference type="InterPro" id="IPR036047">
    <property type="entry name" value="F-box-like_dom_sf"/>
</dbReference>
<dbReference type="AlphaFoldDB" id="A0A8B8KLK6"/>
<proteinExistence type="predicted"/>
<protein>
    <submittedName>
        <fullName evidence="3">F-box/kelch-repeat protein At1g80440-like</fullName>
    </submittedName>
</protein>
<dbReference type="InterPro" id="IPR015915">
    <property type="entry name" value="Kelch-typ_b-propeller"/>
</dbReference>
<name>A0A8B8KLK6_ABRPR</name>
<dbReference type="PANTHER" id="PTHR46407:SF17">
    <property type="entry name" value="GALACTOSE OXIDASE_KELCH REPEAT PROTEIN"/>
    <property type="match status" value="1"/>
</dbReference>
<feature type="domain" description="F-box" evidence="1">
    <location>
        <begin position="5"/>
        <end position="44"/>
    </location>
</feature>
<evidence type="ECO:0000313" key="3">
    <source>
        <dbReference type="RefSeq" id="XP_027344676.1"/>
    </source>
</evidence>
<dbReference type="SUPFAM" id="SSF81383">
    <property type="entry name" value="F-box domain"/>
    <property type="match status" value="1"/>
</dbReference>
<dbReference type="InterPro" id="IPR006652">
    <property type="entry name" value="Kelch_1"/>
</dbReference>
<dbReference type="CDD" id="cd22152">
    <property type="entry name" value="F-box_AtAFR-like"/>
    <property type="match status" value="1"/>
</dbReference>
<keyword evidence="2" id="KW-1185">Reference proteome</keyword>
<organism evidence="2 3">
    <name type="scientific">Abrus precatorius</name>
    <name type="common">Indian licorice</name>
    <name type="synonym">Glycine abrus</name>
    <dbReference type="NCBI Taxonomy" id="3816"/>
    <lineage>
        <taxon>Eukaryota</taxon>
        <taxon>Viridiplantae</taxon>
        <taxon>Streptophyta</taxon>
        <taxon>Embryophyta</taxon>
        <taxon>Tracheophyta</taxon>
        <taxon>Spermatophyta</taxon>
        <taxon>Magnoliopsida</taxon>
        <taxon>eudicotyledons</taxon>
        <taxon>Gunneridae</taxon>
        <taxon>Pentapetalae</taxon>
        <taxon>rosids</taxon>
        <taxon>fabids</taxon>
        <taxon>Fabales</taxon>
        <taxon>Fabaceae</taxon>
        <taxon>Papilionoideae</taxon>
        <taxon>50 kb inversion clade</taxon>
        <taxon>NPAAA clade</taxon>
        <taxon>indigoferoid/millettioid clade</taxon>
        <taxon>Abreae</taxon>
        <taxon>Abrus</taxon>
    </lineage>
</organism>
<dbReference type="GeneID" id="113857125"/>
<dbReference type="OrthoDB" id="191037at2759"/>
<dbReference type="SMART" id="SM00612">
    <property type="entry name" value="Kelch"/>
    <property type="match status" value="2"/>
</dbReference>
<dbReference type="Pfam" id="PF01344">
    <property type="entry name" value="Kelch_1"/>
    <property type="match status" value="2"/>
</dbReference>
<dbReference type="RefSeq" id="XP_027344676.1">
    <property type="nucleotide sequence ID" value="XM_027488875.1"/>
</dbReference>
<dbReference type="InterPro" id="IPR001810">
    <property type="entry name" value="F-box_dom"/>
</dbReference>
<dbReference type="Pfam" id="PF00646">
    <property type="entry name" value="F-box"/>
    <property type="match status" value="1"/>
</dbReference>
<dbReference type="SUPFAM" id="SSF117281">
    <property type="entry name" value="Kelch motif"/>
    <property type="match status" value="1"/>
</dbReference>
<dbReference type="InterPro" id="IPR044595">
    <property type="entry name" value="KMD1-4"/>
</dbReference>
<dbReference type="Gene3D" id="2.120.10.80">
    <property type="entry name" value="Kelch-type beta propeller"/>
    <property type="match status" value="1"/>
</dbReference>
<reference evidence="2" key="1">
    <citation type="journal article" date="2019" name="Toxins">
        <title>Detection of Abrin-Like and Prepropulchellin-Like Toxin Genes and Transcripts Using Whole Genome Sequencing and Full-Length Transcript Sequencing of Abrus precatorius.</title>
        <authorList>
            <person name="Hovde B.T."/>
            <person name="Daligault H.E."/>
            <person name="Hanschen E.R."/>
            <person name="Kunde Y.A."/>
            <person name="Johnson M.B."/>
            <person name="Starkenburg S.R."/>
            <person name="Johnson S.L."/>
        </authorList>
    </citation>
    <scope>NUCLEOTIDE SEQUENCE [LARGE SCALE GENOMIC DNA]</scope>
</reference>
<reference evidence="3" key="2">
    <citation type="submission" date="2025-08" db="UniProtKB">
        <authorList>
            <consortium name="RefSeq"/>
        </authorList>
    </citation>
    <scope>IDENTIFICATION</scope>
    <source>
        <tissue evidence="3">Young leaves</tissue>
    </source>
</reference>
<dbReference type="KEGG" id="aprc:113857125"/>
<dbReference type="PANTHER" id="PTHR46407">
    <property type="entry name" value="OS02G0208700 PROTEIN"/>
    <property type="match status" value="1"/>
</dbReference>
<dbReference type="GO" id="GO:2000762">
    <property type="term" value="P:regulation of phenylpropanoid metabolic process"/>
    <property type="evidence" value="ECO:0007669"/>
    <property type="project" value="InterPro"/>
</dbReference>
<gene>
    <name evidence="3" type="primary">LOC113857125</name>
</gene>